<dbReference type="GO" id="GO:0008168">
    <property type="term" value="F:methyltransferase activity"/>
    <property type="evidence" value="ECO:0007669"/>
    <property type="project" value="UniProtKB-KW"/>
</dbReference>
<dbReference type="PANTHER" id="PTHR43464">
    <property type="entry name" value="METHYLTRANSFERASE"/>
    <property type="match status" value="1"/>
</dbReference>
<dbReference type="RefSeq" id="WP_227577898.1">
    <property type="nucleotide sequence ID" value="NZ_CP101987.1"/>
</dbReference>
<dbReference type="CDD" id="cd02440">
    <property type="entry name" value="AdoMet_MTases"/>
    <property type="match status" value="1"/>
</dbReference>
<name>A0ABY5KSY3_9CELL</name>
<accession>A0ABY5KSY3</accession>
<reference evidence="2 3" key="1">
    <citation type="submission" date="2022-07" db="EMBL/GenBank/DDBJ databases">
        <title>Novel species in genus cellulomonas.</title>
        <authorList>
            <person name="Ye L."/>
        </authorList>
    </citation>
    <scope>NUCLEOTIDE SEQUENCE [LARGE SCALE GENOMIC DNA]</scope>
    <source>
        <strain evidence="3">zg-B89</strain>
    </source>
</reference>
<protein>
    <submittedName>
        <fullName evidence="2">Class I SAM-dependent methyltransferase</fullName>
    </submittedName>
</protein>
<keyword evidence="2" id="KW-0489">Methyltransferase</keyword>
<evidence type="ECO:0000313" key="3">
    <source>
        <dbReference type="Proteomes" id="UP001316384"/>
    </source>
</evidence>
<keyword evidence="3" id="KW-1185">Reference proteome</keyword>
<evidence type="ECO:0000259" key="1">
    <source>
        <dbReference type="Pfam" id="PF08241"/>
    </source>
</evidence>
<sequence length="238" mass="25767">MVRQNVYDDEGFFTGYQQLRATRSGLNEALEQPALRALLPDVVGARVVDLGCGDGSLARALTEAGAASVLGVDPSARMLALARARTEDPRVRYEQLFAEDLRLPDASVDLVVSSLALHYIQDLAGLLVRIASWLRPGGSLVASMEHPVVTAAPGRSSEDGWVVADYAEEGVRHTRWYTDDVIKFHRTTGTVVGALLQAGLVLTALDEPAPTPAAVKERVDLQVHRDRPALLLVRAERP</sequence>
<proteinExistence type="predicted"/>
<dbReference type="GO" id="GO:0032259">
    <property type="term" value="P:methylation"/>
    <property type="evidence" value="ECO:0007669"/>
    <property type="project" value="UniProtKB-KW"/>
</dbReference>
<dbReference type="InterPro" id="IPR013216">
    <property type="entry name" value="Methyltransf_11"/>
</dbReference>
<dbReference type="EMBL" id="CP101987">
    <property type="protein sequence ID" value="UUI72337.1"/>
    <property type="molecule type" value="Genomic_DNA"/>
</dbReference>
<evidence type="ECO:0000313" key="2">
    <source>
        <dbReference type="EMBL" id="UUI72337.1"/>
    </source>
</evidence>
<dbReference type="Pfam" id="PF08241">
    <property type="entry name" value="Methyltransf_11"/>
    <property type="match status" value="1"/>
</dbReference>
<gene>
    <name evidence="2" type="ORF">NP048_02380</name>
</gene>
<dbReference type="Gene3D" id="3.40.50.150">
    <property type="entry name" value="Vaccinia Virus protein VP39"/>
    <property type="match status" value="1"/>
</dbReference>
<dbReference type="PANTHER" id="PTHR43464:SF23">
    <property type="entry name" value="JUVENILE HORMONE ACID O-METHYLTRANSFERASE"/>
    <property type="match status" value="1"/>
</dbReference>
<keyword evidence="2" id="KW-0808">Transferase</keyword>
<feature type="domain" description="Methyltransferase type 11" evidence="1">
    <location>
        <begin position="48"/>
        <end position="141"/>
    </location>
</feature>
<dbReference type="InterPro" id="IPR029063">
    <property type="entry name" value="SAM-dependent_MTases_sf"/>
</dbReference>
<dbReference type="Proteomes" id="UP001316384">
    <property type="component" value="Chromosome"/>
</dbReference>
<dbReference type="SUPFAM" id="SSF53335">
    <property type="entry name" value="S-adenosyl-L-methionine-dependent methyltransferases"/>
    <property type="match status" value="1"/>
</dbReference>
<organism evidence="2 3">
    <name type="scientific">Cellulomonas xiejunii</name>
    <dbReference type="NCBI Taxonomy" id="2968083"/>
    <lineage>
        <taxon>Bacteria</taxon>
        <taxon>Bacillati</taxon>
        <taxon>Actinomycetota</taxon>
        <taxon>Actinomycetes</taxon>
        <taxon>Micrococcales</taxon>
        <taxon>Cellulomonadaceae</taxon>
        <taxon>Cellulomonas</taxon>
    </lineage>
</organism>